<comment type="similarity">
    <text evidence="1">Belongs to the HicA mRNA interferase family.</text>
</comment>
<keyword evidence="2" id="KW-1277">Toxin-antitoxin system</keyword>
<dbReference type="Gene3D" id="3.30.920.30">
    <property type="entry name" value="Hypothetical protein"/>
    <property type="match status" value="1"/>
</dbReference>
<evidence type="ECO:0000256" key="5">
    <source>
        <dbReference type="ARBA" id="ARBA00022801"/>
    </source>
</evidence>
<evidence type="ECO:0000256" key="4">
    <source>
        <dbReference type="ARBA" id="ARBA00022759"/>
    </source>
</evidence>
<gene>
    <name evidence="8" type="ORF">GCM10007860_06340</name>
</gene>
<sequence>MTKNDKRLQRLKSCPSDYRFEELVALLESLEWTLVQSGGGSHCFFEHVTGRRLNTYRPHPSGIMKRYQLKEVLVVLDEMDV</sequence>
<organism evidence="8 9">
    <name type="scientific">Chitiniphilus shinanonensis</name>
    <dbReference type="NCBI Taxonomy" id="553088"/>
    <lineage>
        <taxon>Bacteria</taxon>
        <taxon>Pseudomonadati</taxon>
        <taxon>Pseudomonadota</taxon>
        <taxon>Betaproteobacteria</taxon>
        <taxon>Neisseriales</taxon>
        <taxon>Chitinibacteraceae</taxon>
        <taxon>Chitiniphilus</taxon>
    </lineage>
</organism>
<keyword evidence="5" id="KW-0378">Hydrolase</keyword>
<keyword evidence="9" id="KW-1185">Reference proteome</keyword>
<evidence type="ECO:0000313" key="8">
    <source>
        <dbReference type="EMBL" id="GLS03490.1"/>
    </source>
</evidence>
<dbReference type="SUPFAM" id="SSF54786">
    <property type="entry name" value="YcfA/nrd intein domain"/>
    <property type="match status" value="1"/>
</dbReference>
<dbReference type="InterPro" id="IPR038570">
    <property type="entry name" value="HicA_sf"/>
</dbReference>
<accession>A0ABQ6BNA8</accession>
<evidence type="ECO:0000313" key="9">
    <source>
        <dbReference type="Proteomes" id="UP001156836"/>
    </source>
</evidence>
<dbReference type="EMBL" id="BSOZ01000005">
    <property type="protein sequence ID" value="GLS03490.1"/>
    <property type="molecule type" value="Genomic_DNA"/>
</dbReference>
<protein>
    <recommendedName>
        <fullName evidence="10">YcfA family protein</fullName>
    </recommendedName>
</protein>
<keyword evidence="3" id="KW-0540">Nuclease</keyword>
<evidence type="ECO:0000256" key="3">
    <source>
        <dbReference type="ARBA" id="ARBA00022722"/>
    </source>
</evidence>
<keyword evidence="4" id="KW-0255">Endonuclease</keyword>
<evidence type="ECO:0000256" key="7">
    <source>
        <dbReference type="ARBA" id="ARBA00023016"/>
    </source>
</evidence>
<evidence type="ECO:0000256" key="2">
    <source>
        <dbReference type="ARBA" id="ARBA00022649"/>
    </source>
</evidence>
<comment type="caution">
    <text evidence="8">The sequence shown here is derived from an EMBL/GenBank/DDBJ whole genome shotgun (WGS) entry which is preliminary data.</text>
</comment>
<keyword evidence="6" id="KW-0694">RNA-binding</keyword>
<dbReference type="Proteomes" id="UP001156836">
    <property type="component" value="Unassembled WGS sequence"/>
</dbReference>
<name>A0ABQ6BNA8_9NEIS</name>
<reference evidence="9" key="1">
    <citation type="journal article" date="2019" name="Int. J. Syst. Evol. Microbiol.">
        <title>The Global Catalogue of Microorganisms (GCM) 10K type strain sequencing project: providing services to taxonomists for standard genome sequencing and annotation.</title>
        <authorList>
            <consortium name="The Broad Institute Genomics Platform"/>
            <consortium name="The Broad Institute Genome Sequencing Center for Infectious Disease"/>
            <person name="Wu L."/>
            <person name="Ma J."/>
        </authorList>
    </citation>
    <scope>NUCLEOTIDE SEQUENCE [LARGE SCALE GENOMIC DNA]</scope>
    <source>
        <strain evidence="9">NBRC 104970</strain>
    </source>
</reference>
<evidence type="ECO:0000256" key="6">
    <source>
        <dbReference type="ARBA" id="ARBA00022884"/>
    </source>
</evidence>
<evidence type="ECO:0008006" key="10">
    <source>
        <dbReference type="Google" id="ProtNLM"/>
    </source>
</evidence>
<evidence type="ECO:0000256" key="1">
    <source>
        <dbReference type="ARBA" id="ARBA00006620"/>
    </source>
</evidence>
<dbReference type="RefSeq" id="WP_018748803.1">
    <property type="nucleotide sequence ID" value="NZ_BSOZ01000005.1"/>
</dbReference>
<dbReference type="InterPro" id="IPR012933">
    <property type="entry name" value="HicA_mRNA_interferase"/>
</dbReference>
<proteinExistence type="inferred from homology"/>
<dbReference type="Pfam" id="PF07927">
    <property type="entry name" value="HicA_toxin"/>
    <property type="match status" value="1"/>
</dbReference>
<keyword evidence="7" id="KW-0346">Stress response</keyword>